<sequence>MKTLMKFLPCTIGCILVLPIAQADTQSVHEFSGNAAITTDYLFRGVTQTNEGPAIQGGFDFTHVPSGFYLGTWASSVEFNSTTTNHTDDSSIEMDLYGGLRGEFSNGLSWDVGGIFYYYPDQNEDTGADYDCLEVYGGLGYTFAGSTLEPTVGVKFSYSGDYFGEDGDGIYSEGSLDLSLPKDFGLGFHMGFLDVDGGKANTNGFSYAHTSMALSKTLSGFDFELSYNRMFDDEDCPGGKKGPCEAVVFSASRSF</sequence>
<name>A0A450TUA1_9GAMM</name>
<gene>
    <name evidence="2" type="ORF">BECKFW1821C_GA0114237_10343</name>
</gene>
<dbReference type="Pfam" id="PF09694">
    <property type="entry name" value="Gcw_chp"/>
    <property type="match status" value="1"/>
</dbReference>
<dbReference type="EMBL" id="CAADFE010000034">
    <property type="protein sequence ID" value="VFJ72436.1"/>
    <property type="molecule type" value="Genomic_DNA"/>
</dbReference>
<keyword evidence="1" id="KW-0732">Signal</keyword>
<evidence type="ECO:0000256" key="1">
    <source>
        <dbReference type="SAM" id="SignalP"/>
    </source>
</evidence>
<dbReference type="InterPro" id="IPR010239">
    <property type="entry name" value="CHP02001"/>
</dbReference>
<accession>A0A450TUA1</accession>
<organism evidence="2">
    <name type="scientific">Candidatus Kentrum sp. FW</name>
    <dbReference type="NCBI Taxonomy" id="2126338"/>
    <lineage>
        <taxon>Bacteria</taxon>
        <taxon>Pseudomonadati</taxon>
        <taxon>Pseudomonadota</taxon>
        <taxon>Gammaproteobacteria</taxon>
        <taxon>Candidatus Kentrum</taxon>
    </lineage>
</organism>
<dbReference type="NCBIfam" id="TIGR02001">
    <property type="entry name" value="gcw_chp"/>
    <property type="match status" value="1"/>
</dbReference>
<dbReference type="AlphaFoldDB" id="A0A450TUA1"/>
<feature type="signal peptide" evidence="1">
    <location>
        <begin position="1"/>
        <end position="23"/>
    </location>
</feature>
<feature type="chain" id="PRO_5019051906" evidence="1">
    <location>
        <begin position="24"/>
        <end position="255"/>
    </location>
</feature>
<reference evidence="2" key="1">
    <citation type="submission" date="2019-02" db="EMBL/GenBank/DDBJ databases">
        <authorList>
            <person name="Gruber-Vodicka R. H."/>
            <person name="Seah K. B. B."/>
        </authorList>
    </citation>
    <scope>NUCLEOTIDE SEQUENCE</scope>
    <source>
        <strain evidence="2">BECK_BZ131</strain>
    </source>
</reference>
<evidence type="ECO:0000313" key="2">
    <source>
        <dbReference type="EMBL" id="VFJ72436.1"/>
    </source>
</evidence>
<proteinExistence type="predicted"/>
<protein>
    <submittedName>
        <fullName evidence="2">Uncharacterized protein</fullName>
    </submittedName>
</protein>